<keyword evidence="4" id="KW-1185">Reference proteome</keyword>
<dbReference type="EMBL" id="JACGWZ010000002">
    <property type="protein sequence ID" value="MBA8824576.1"/>
    <property type="molecule type" value="Genomic_DNA"/>
</dbReference>
<dbReference type="GO" id="GO:0008757">
    <property type="term" value="F:S-adenosylmethionine-dependent methyltransferase activity"/>
    <property type="evidence" value="ECO:0007669"/>
    <property type="project" value="InterPro"/>
</dbReference>
<feature type="region of interest" description="Disordered" evidence="1">
    <location>
        <begin position="197"/>
        <end position="218"/>
    </location>
</feature>
<comment type="caution">
    <text evidence="3">The sequence shown here is derived from an EMBL/GenBank/DDBJ whole genome shotgun (WGS) entry which is preliminary data.</text>
</comment>
<reference evidence="3 4" key="1">
    <citation type="submission" date="2020-07" db="EMBL/GenBank/DDBJ databases">
        <title>Sequencing the genomes of 1000 actinobacteria strains.</title>
        <authorList>
            <person name="Klenk H.-P."/>
        </authorList>
    </citation>
    <scope>NUCLEOTIDE SEQUENCE [LARGE SCALE GENOMIC DNA]</scope>
    <source>
        <strain evidence="3 4">DSM 45975</strain>
    </source>
</reference>
<sequence>MNSPFDRALLARRSWMEYDNGARWEMPVHRWREHSDAVDAMLLSHCRGTTLDVGCGPGRLTLALIARGVLALGIDTSEAAVRMTVQRGGRALMRDVFGPVPGEQHWKHVLLADGNLGIGGDPKRLLERVRRLLDTDGSVIVEVASPGTGMRSRMARIDSGPWFRWCDVGVDTVPRLAESAGMRLSWTVENAGRWFAGMEPKTPDSELPVPSGAVPAKQ</sequence>
<evidence type="ECO:0000313" key="3">
    <source>
        <dbReference type="EMBL" id="MBA8824576.1"/>
    </source>
</evidence>
<dbReference type="Proteomes" id="UP000569329">
    <property type="component" value="Unassembled WGS sequence"/>
</dbReference>
<dbReference type="RefSeq" id="WP_328796007.1">
    <property type="nucleotide sequence ID" value="NZ_JACGWZ010000002.1"/>
</dbReference>
<dbReference type="Gene3D" id="3.40.50.150">
    <property type="entry name" value="Vaccinia Virus protein VP39"/>
    <property type="match status" value="1"/>
</dbReference>
<dbReference type="Pfam" id="PF08241">
    <property type="entry name" value="Methyltransf_11"/>
    <property type="match status" value="1"/>
</dbReference>
<evidence type="ECO:0000313" key="4">
    <source>
        <dbReference type="Proteomes" id="UP000569329"/>
    </source>
</evidence>
<protein>
    <submittedName>
        <fullName evidence="3">SAM-dependent methyltransferase</fullName>
    </submittedName>
</protein>
<gene>
    <name evidence="3" type="ORF">FHX42_001923</name>
</gene>
<feature type="domain" description="Methyltransferase type 11" evidence="2">
    <location>
        <begin position="51"/>
        <end position="140"/>
    </location>
</feature>
<dbReference type="AlphaFoldDB" id="A0A839DWG6"/>
<accession>A0A839DWG6</accession>
<dbReference type="InterPro" id="IPR029063">
    <property type="entry name" value="SAM-dependent_MTases_sf"/>
</dbReference>
<dbReference type="SUPFAM" id="SSF53335">
    <property type="entry name" value="S-adenosyl-L-methionine-dependent methyltransferases"/>
    <property type="match status" value="1"/>
</dbReference>
<dbReference type="CDD" id="cd02440">
    <property type="entry name" value="AdoMet_MTases"/>
    <property type="match status" value="1"/>
</dbReference>
<keyword evidence="3" id="KW-0489">Methyltransferase</keyword>
<proteinExistence type="predicted"/>
<dbReference type="GO" id="GO:0032259">
    <property type="term" value="P:methylation"/>
    <property type="evidence" value="ECO:0007669"/>
    <property type="project" value="UniProtKB-KW"/>
</dbReference>
<dbReference type="InterPro" id="IPR013216">
    <property type="entry name" value="Methyltransf_11"/>
</dbReference>
<organism evidence="3 4">
    <name type="scientific">Halosaccharopolyspora lacisalsi</name>
    <dbReference type="NCBI Taxonomy" id="1000566"/>
    <lineage>
        <taxon>Bacteria</taxon>
        <taxon>Bacillati</taxon>
        <taxon>Actinomycetota</taxon>
        <taxon>Actinomycetes</taxon>
        <taxon>Pseudonocardiales</taxon>
        <taxon>Pseudonocardiaceae</taxon>
        <taxon>Halosaccharopolyspora</taxon>
    </lineage>
</organism>
<name>A0A839DWG6_9PSEU</name>
<evidence type="ECO:0000256" key="1">
    <source>
        <dbReference type="SAM" id="MobiDB-lite"/>
    </source>
</evidence>
<keyword evidence="3" id="KW-0808">Transferase</keyword>
<evidence type="ECO:0000259" key="2">
    <source>
        <dbReference type="Pfam" id="PF08241"/>
    </source>
</evidence>